<evidence type="ECO:0000256" key="12">
    <source>
        <dbReference type="ARBA" id="ARBA00044550"/>
    </source>
</evidence>
<evidence type="ECO:0000313" key="16">
    <source>
        <dbReference type="Proteomes" id="UP000660680"/>
    </source>
</evidence>
<evidence type="ECO:0000256" key="7">
    <source>
        <dbReference type="ARBA" id="ARBA00023125"/>
    </source>
</evidence>
<dbReference type="GO" id="GO:0016787">
    <property type="term" value="F:hydrolase activity"/>
    <property type="evidence" value="ECO:0007669"/>
    <property type="project" value="UniProtKB-KW"/>
</dbReference>
<dbReference type="Pfam" id="PF16124">
    <property type="entry name" value="RecQ_Zn_bind"/>
    <property type="match status" value="1"/>
</dbReference>
<dbReference type="SMART" id="SM00490">
    <property type="entry name" value="HELICc"/>
    <property type="match status" value="1"/>
</dbReference>
<dbReference type="GO" id="GO:0005737">
    <property type="term" value="C:cytoplasm"/>
    <property type="evidence" value="ECO:0007669"/>
    <property type="project" value="TreeGrafter"/>
</dbReference>
<dbReference type="GO" id="GO:0009378">
    <property type="term" value="F:four-way junction helicase activity"/>
    <property type="evidence" value="ECO:0007669"/>
    <property type="project" value="TreeGrafter"/>
</dbReference>
<name>A0A918GTF3_9PSEU</name>
<evidence type="ECO:0000256" key="2">
    <source>
        <dbReference type="ARBA" id="ARBA00022723"/>
    </source>
</evidence>
<dbReference type="NCBIfam" id="TIGR00614">
    <property type="entry name" value="recQ_fam"/>
    <property type="match status" value="1"/>
</dbReference>
<dbReference type="Proteomes" id="UP000660680">
    <property type="component" value="Unassembled WGS sequence"/>
</dbReference>
<evidence type="ECO:0000256" key="4">
    <source>
        <dbReference type="ARBA" id="ARBA00022801"/>
    </source>
</evidence>
<dbReference type="PROSITE" id="PS51192">
    <property type="entry name" value="HELICASE_ATP_BIND_1"/>
    <property type="match status" value="1"/>
</dbReference>
<dbReference type="PROSITE" id="PS00690">
    <property type="entry name" value="DEAH_ATP_HELICASE"/>
    <property type="match status" value="1"/>
</dbReference>
<sequence length="536" mass="58702">MTDGERLRRLAADTFGWRRLRPEQLRAMEHLMAGHDVLAVLPTGAGKSAIYQVPALLLDGPTLVVSPLIALQQDQREGIEDSRAPDAVVLNSAQTEEENRQAWAALREGSAEYVFLSPEQLAKDDLVDALAELGVSLFVVDEAHCVSSWGHDFRPDYLRLGPVLARLDHPRTVALTATAAPPVRQDIARRLGLRDHREVMASFDRPNLRLSVERFTEDARKRAAVVERVRELTGVGLLYAATRKDTEYYADELASTGKRVAHYHAGMAANARERVHQDFLDGAVDVVVATSAFGMGIDKPDVRFVVHASVPDSLDSYYQQIGRAGRDGEPADAVLFYRAEDLGLQRFLTASAAPEDAIGDVTRVLGEHDEPVTPQQVRQEVDASAHRATRAINLLEEVGAVTADADGLLSATDAEDPVGQAVETAEARERLVRSRVEMVRGYAETTDCRRKRLLGYFGEHLPQPCGNCDTCAAGTAGQGEPESGEFPVDASVRHREWGHGVVTESTEDRVTVLFDDAGYRTLSVDAVRDGDLLTRD</sequence>
<dbReference type="AlphaFoldDB" id="A0A918GTF3"/>
<evidence type="ECO:0000256" key="1">
    <source>
        <dbReference type="ARBA" id="ARBA00005446"/>
    </source>
</evidence>
<dbReference type="SMART" id="SM00487">
    <property type="entry name" value="DEXDc"/>
    <property type="match status" value="1"/>
</dbReference>
<keyword evidence="6" id="KW-0067">ATP-binding</keyword>
<dbReference type="PANTHER" id="PTHR13710:SF105">
    <property type="entry name" value="ATP-DEPENDENT DNA HELICASE Q1"/>
    <property type="match status" value="1"/>
</dbReference>
<keyword evidence="3" id="KW-0547">Nucleotide-binding</keyword>
<comment type="caution">
    <text evidence="15">The sequence shown here is derived from an EMBL/GenBank/DDBJ whole genome shotgun (WGS) entry which is preliminary data.</text>
</comment>
<dbReference type="InterPro" id="IPR011545">
    <property type="entry name" value="DEAD/DEAH_box_helicase_dom"/>
</dbReference>
<keyword evidence="2" id="KW-0479">Metal-binding</keyword>
<reference evidence="15" key="2">
    <citation type="submission" date="2020-09" db="EMBL/GenBank/DDBJ databases">
        <authorList>
            <person name="Sun Q."/>
            <person name="Ohkuma M."/>
        </authorList>
    </citation>
    <scope>NUCLEOTIDE SEQUENCE</scope>
    <source>
        <strain evidence="15">JCM 3276</strain>
    </source>
</reference>
<dbReference type="CDD" id="cd17920">
    <property type="entry name" value="DEXHc_RecQ"/>
    <property type="match status" value="1"/>
</dbReference>
<dbReference type="EC" id="5.6.2.4" evidence="10"/>
<dbReference type="GO" id="GO:0003677">
    <property type="term" value="F:DNA binding"/>
    <property type="evidence" value="ECO:0007669"/>
    <property type="project" value="UniProtKB-KW"/>
</dbReference>
<comment type="similarity">
    <text evidence="1">Belongs to the helicase family. RecQ subfamily.</text>
</comment>
<dbReference type="InterPro" id="IPR001650">
    <property type="entry name" value="Helicase_C-like"/>
</dbReference>
<feature type="domain" description="Helicase C-terminal" evidence="14">
    <location>
        <begin position="224"/>
        <end position="369"/>
    </location>
</feature>
<dbReference type="SUPFAM" id="SSF52540">
    <property type="entry name" value="P-loop containing nucleoside triphosphate hydrolases"/>
    <property type="match status" value="1"/>
</dbReference>
<dbReference type="Pfam" id="PF00270">
    <property type="entry name" value="DEAD"/>
    <property type="match status" value="1"/>
</dbReference>
<dbReference type="GO" id="GO:0046872">
    <property type="term" value="F:metal ion binding"/>
    <property type="evidence" value="ECO:0007669"/>
    <property type="project" value="UniProtKB-KW"/>
</dbReference>
<evidence type="ECO:0000256" key="3">
    <source>
        <dbReference type="ARBA" id="ARBA00022741"/>
    </source>
</evidence>
<dbReference type="PANTHER" id="PTHR13710">
    <property type="entry name" value="DNA HELICASE RECQ FAMILY MEMBER"/>
    <property type="match status" value="1"/>
</dbReference>
<evidence type="ECO:0000256" key="10">
    <source>
        <dbReference type="ARBA" id="ARBA00034808"/>
    </source>
</evidence>
<reference evidence="15" key="1">
    <citation type="journal article" date="2014" name="Int. J. Syst. Evol. Microbiol.">
        <title>Complete genome sequence of Corynebacterium casei LMG S-19264T (=DSM 44701T), isolated from a smear-ripened cheese.</title>
        <authorList>
            <consortium name="US DOE Joint Genome Institute (JGI-PGF)"/>
            <person name="Walter F."/>
            <person name="Albersmeier A."/>
            <person name="Kalinowski J."/>
            <person name="Ruckert C."/>
        </authorList>
    </citation>
    <scope>NUCLEOTIDE SEQUENCE</scope>
    <source>
        <strain evidence="15">JCM 3276</strain>
    </source>
</reference>
<keyword evidence="4" id="KW-0378">Hydrolase</keyword>
<feature type="domain" description="Helicase ATP-binding" evidence="13">
    <location>
        <begin position="28"/>
        <end position="197"/>
    </location>
</feature>
<dbReference type="InterPro" id="IPR027417">
    <property type="entry name" value="P-loop_NTPase"/>
</dbReference>
<keyword evidence="16" id="KW-1185">Reference proteome</keyword>
<proteinExistence type="inferred from homology"/>
<evidence type="ECO:0000259" key="13">
    <source>
        <dbReference type="PROSITE" id="PS51192"/>
    </source>
</evidence>
<evidence type="ECO:0000259" key="14">
    <source>
        <dbReference type="PROSITE" id="PS51194"/>
    </source>
</evidence>
<dbReference type="GO" id="GO:0006281">
    <property type="term" value="P:DNA repair"/>
    <property type="evidence" value="ECO:0007669"/>
    <property type="project" value="TreeGrafter"/>
</dbReference>
<keyword evidence="8" id="KW-0413">Isomerase</keyword>
<evidence type="ECO:0000256" key="6">
    <source>
        <dbReference type="ARBA" id="ARBA00022840"/>
    </source>
</evidence>
<organism evidence="15 16">
    <name type="scientific">Actinokineospora fastidiosa</name>
    <dbReference type="NCBI Taxonomy" id="1816"/>
    <lineage>
        <taxon>Bacteria</taxon>
        <taxon>Bacillati</taxon>
        <taxon>Actinomycetota</taxon>
        <taxon>Actinomycetes</taxon>
        <taxon>Pseudonocardiales</taxon>
        <taxon>Pseudonocardiaceae</taxon>
        <taxon>Actinokineospora</taxon>
    </lineage>
</organism>
<evidence type="ECO:0000256" key="11">
    <source>
        <dbReference type="ARBA" id="ARBA00044535"/>
    </source>
</evidence>
<dbReference type="InterPro" id="IPR014001">
    <property type="entry name" value="Helicase_ATP-bd"/>
</dbReference>
<dbReference type="Gene3D" id="3.40.50.300">
    <property type="entry name" value="P-loop containing nucleotide triphosphate hydrolases"/>
    <property type="match status" value="2"/>
</dbReference>
<comment type="catalytic activity">
    <reaction evidence="9">
        <text>Couples ATP hydrolysis with the unwinding of duplex DNA by translocating in the 3'-5' direction.</text>
        <dbReference type="EC" id="5.6.2.4"/>
    </reaction>
</comment>
<dbReference type="GO" id="GO:0006310">
    <property type="term" value="P:DNA recombination"/>
    <property type="evidence" value="ECO:0007669"/>
    <property type="project" value="InterPro"/>
</dbReference>
<dbReference type="InterPro" id="IPR032284">
    <property type="entry name" value="RecQ_Zn-bd"/>
</dbReference>
<evidence type="ECO:0000256" key="9">
    <source>
        <dbReference type="ARBA" id="ARBA00034617"/>
    </source>
</evidence>
<dbReference type="PROSITE" id="PS51194">
    <property type="entry name" value="HELICASE_CTER"/>
    <property type="match status" value="1"/>
</dbReference>
<dbReference type="GO" id="GO:0005694">
    <property type="term" value="C:chromosome"/>
    <property type="evidence" value="ECO:0007669"/>
    <property type="project" value="TreeGrafter"/>
</dbReference>
<dbReference type="Pfam" id="PF00271">
    <property type="entry name" value="Helicase_C"/>
    <property type="match status" value="1"/>
</dbReference>
<evidence type="ECO:0000256" key="8">
    <source>
        <dbReference type="ARBA" id="ARBA00023235"/>
    </source>
</evidence>
<dbReference type="InterPro" id="IPR002464">
    <property type="entry name" value="DNA/RNA_helicase_DEAH_CS"/>
</dbReference>
<evidence type="ECO:0000313" key="15">
    <source>
        <dbReference type="EMBL" id="GGS60247.1"/>
    </source>
</evidence>
<protein>
    <recommendedName>
        <fullName evidence="11">ATP-dependent DNA helicase RecQ</fullName>
        <ecNumber evidence="10">5.6.2.4</ecNumber>
    </recommendedName>
    <alternativeName>
        <fullName evidence="12">DNA 3'-5' helicase RecQ</fullName>
    </alternativeName>
</protein>
<dbReference type="EMBL" id="BMRB01000012">
    <property type="protein sequence ID" value="GGS60247.1"/>
    <property type="molecule type" value="Genomic_DNA"/>
</dbReference>
<evidence type="ECO:0000256" key="5">
    <source>
        <dbReference type="ARBA" id="ARBA00022806"/>
    </source>
</evidence>
<dbReference type="GO" id="GO:0005524">
    <property type="term" value="F:ATP binding"/>
    <property type="evidence" value="ECO:0007669"/>
    <property type="project" value="UniProtKB-KW"/>
</dbReference>
<accession>A0A918GTF3</accession>
<dbReference type="RefSeq" id="WP_189214370.1">
    <property type="nucleotide sequence ID" value="NZ_BMRB01000012.1"/>
</dbReference>
<keyword evidence="5 15" id="KW-0347">Helicase</keyword>
<dbReference type="InterPro" id="IPR004589">
    <property type="entry name" value="DNA_helicase_ATP-dep_RecQ"/>
</dbReference>
<keyword evidence="7" id="KW-0238">DNA-binding</keyword>
<dbReference type="GO" id="GO:0043138">
    <property type="term" value="F:3'-5' DNA helicase activity"/>
    <property type="evidence" value="ECO:0007669"/>
    <property type="project" value="UniProtKB-EC"/>
</dbReference>
<gene>
    <name evidence="15" type="primary">recQ</name>
    <name evidence="15" type="ORF">GCM10010171_64060</name>
</gene>